<evidence type="ECO:0000313" key="13">
    <source>
        <dbReference type="EMBL" id="KZT53860.1"/>
    </source>
</evidence>
<feature type="repeat" description="WD" evidence="11">
    <location>
        <begin position="83"/>
        <end position="117"/>
    </location>
</feature>
<dbReference type="InterPro" id="IPR015943">
    <property type="entry name" value="WD40/YVTN_repeat-like_dom_sf"/>
</dbReference>
<dbReference type="SMART" id="SM00320">
    <property type="entry name" value="WD40"/>
    <property type="match status" value="4"/>
</dbReference>
<name>A0A165E0I4_9BASI</name>
<keyword evidence="3" id="KW-0813">Transport</keyword>
<dbReference type="Gene3D" id="2.130.10.10">
    <property type="entry name" value="YVTN repeat-like/Quinoprotein amine dehydrogenase"/>
    <property type="match status" value="1"/>
</dbReference>
<feature type="compositionally biased region" description="Basic and acidic residues" evidence="12">
    <location>
        <begin position="58"/>
        <end position="69"/>
    </location>
</feature>
<dbReference type="Proteomes" id="UP000076842">
    <property type="component" value="Unassembled WGS sequence"/>
</dbReference>
<feature type="compositionally biased region" description="Acidic residues" evidence="12">
    <location>
        <begin position="362"/>
        <end position="381"/>
    </location>
</feature>
<evidence type="ECO:0000256" key="2">
    <source>
        <dbReference type="ARBA" id="ARBA00010102"/>
    </source>
</evidence>
<dbReference type="EMBL" id="KV424027">
    <property type="protein sequence ID" value="KZT53860.1"/>
    <property type="molecule type" value="Genomic_DNA"/>
</dbReference>
<dbReference type="SUPFAM" id="SSF50978">
    <property type="entry name" value="WD40 repeat-like"/>
    <property type="match status" value="1"/>
</dbReference>
<organism evidence="13 14">
    <name type="scientific">Calocera cornea HHB12733</name>
    <dbReference type="NCBI Taxonomy" id="1353952"/>
    <lineage>
        <taxon>Eukaryota</taxon>
        <taxon>Fungi</taxon>
        <taxon>Dikarya</taxon>
        <taxon>Basidiomycota</taxon>
        <taxon>Agaricomycotina</taxon>
        <taxon>Dacrymycetes</taxon>
        <taxon>Dacrymycetales</taxon>
        <taxon>Dacrymycetaceae</taxon>
        <taxon>Calocera</taxon>
    </lineage>
</organism>
<keyword evidence="9" id="KW-0906">Nuclear pore complex</keyword>
<dbReference type="InParanoid" id="A0A165E0I4"/>
<feature type="repeat" description="WD" evidence="11">
    <location>
        <begin position="318"/>
        <end position="343"/>
    </location>
</feature>
<sequence length="381" mass="40760">MLQSALLPTSLFQDVITDLSYSYYGTSLAVASADHRVRIFSLAPSHPHHANGTSSADHSNHPHSRDRDGNVGSSGGWELDDEFKAHDAPLTRICFAHPAYGPLLATAAFDRTVKIWEDVPSRAANSQRTRWVERKVLPDLGASQRSLEFAPEALGLKLAGVGADGWVRIWECLDLPSLTSWEVKEELDMHSLLGAPGSGGTDVGWSVAWCAERWWGDVLAVCCGQAGCVKVRSPSHSPLPPAPEVVPLTSVAWAPACGRSFHLLAAGSEAGGVYLWRVTPRSQSYPGTAPPEEENAWQAGVELVGDFPSDAAEGGRPVGRVQFNPTGTILSSAGDDGRVRLWKASFTGVWRAMGSVFATPGGEEEDGEAMEEDDGGEGYES</sequence>
<dbReference type="InterPro" id="IPR036322">
    <property type="entry name" value="WD40_repeat_dom_sf"/>
</dbReference>
<proteinExistence type="inferred from homology"/>
<comment type="subcellular location">
    <subcellularLocation>
        <location evidence="1">Nucleus</location>
        <location evidence="1">Nuclear pore complex</location>
    </subcellularLocation>
</comment>
<dbReference type="GO" id="GO:0015031">
    <property type="term" value="P:protein transport"/>
    <property type="evidence" value="ECO:0007669"/>
    <property type="project" value="UniProtKB-KW"/>
</dbReference>
<reference evidence="13 14" key="1">
    <citation type="journal article" date="2016" name="Mol. Biol. Evol.">
        <title>Comparative Genomics of Early-Diverging Mushroom-Forming Fungi Provides Insights into the Origins of Lignocellulose Decay Capabilities.</title>
        <authorList>
            <person name="Nagy L.G."/>
            <person name="Riley R."/>
            <person name="Tritt A."/>
            <person name="Adam C."/>
            <person name="Daum C."/>
            <person name="Floudas D."/>
            <person name="Sun H."/>
            <person name="Yadav J.S."/>
            <person name="Pangilinan J."/>
            <person name="Larsson K.H."/>
            <person name="Matsuura K."/>
            <person name="Barry K."/>
            <person name="Labutti K."/>
            <person name="Kuo R."/>
            <person name="Ohm R.A."/>
            <person name="Bhattacharya S.S."/>
            <person name="Shirouzu T."/>
            <person name="Yoshinaga Y."/>
            <person name="Martin F.M."/>
            <person name="Grigoriev I.V."/>
            <person name="Hibbett D.S."/>
        </authorList>
    </citation>
    <scope>NUCLEOTIDE SEQUENCE [LARGE SCALE GENOMIC DNA]</scope>
    <source>
        <strain evidence="13 14">HHB12733</strain>
    </source>
</reference>
<accession>A0A165E0I4</accession>
<gene>
    <name evidence="13" type="ORF">CALCODRAFT_457515</name>
</gene>
<feature type="region of interest" description="Disordered" evidence="12">
    <location>
        <begin position="47"/>
        <end position="76"/>
    </location>
</feature>
<keyword evidence="4 11" id="KW-0853">WD repeat</keyword>
<dbReference type="GO" id="GO:0051028">
    <property type="term" value="P:mRNA transport"/>
    <property type="evidence" value="ECO:0007669"/>
    <property type="project" value="UniProtKB-KW"/>
</dbReference>
<keyword evidence="7" id="KW-0653">Protein transport</keyword>
<dbReference type="AlphaFoldDB" id="A0A165E0I4"/>
<evidence type="ECO:0000313" key="14">
    <source>
        <dbReference type="Proteomes" id="UP000076842"/>
    </source>
</evidence>
<dbReference type="InterPro" id="IPR037363">
    <property type="entry name" value="Sec13/Seh1_fam"/>
</dbReference>
<keyword evidence="8" id="KW-0811">Translocation</keyword>
<evidence type="ECO:0000256" key="7">
    <source>
        <dbReference type="ARBA" id="ARBA00022927"/>
    </source>
</evidence>
<feature type="region of interest" description="Disordered" evidence="12">
    <location>
        <begin position="357"/>
        <end position="381"/>
    </location>
</feature>
<dbReference type="GO" id="GO:0031080">
    <property type="term" value="C:nuclear pore outer ring"/>
    <property type="evidence" value="ECO:0007669"/>
    <property type="project" value="TreeGrafter"/>
</dbReference>
<dbReference type="OrthoDB" id="5566198at2759"/>
<dbReference type="InterPro" id="IPR001680">
    <property type="entry name" value="WD40_rpt"/>
</dbReference>
<dbReference type="FunCoup" id="A0A165E0I4">
    <property type="interactions" value="682"/>
</dbReference>
<dbReference type="PANTHER" id="PTHR11024">
    <property type="entry name" value="NUCLEAR PORE COMPLEX PROTEIN SEC13 / SEH1 FAMILY MEMBER"/>
    <property type="match status" value="1"/>
</dbReference>
<evidence type="ECO:0000256" key="10">
    <source>
        <dbReference type="ARBA" id="ARBA00023242"/>
    </source>
</evidence>
<keyword evidence="10" id="KW-0539">Nucleus</keyword>
<dbReference type="PROSITE" id="PS50082">
    <property type="entry name" value="WD_REPEATS_2"/>
    <property type="match status" value="2"/>
</dbReference>
<evidence type="ECO:0000256" key="1">
    <source>
        <dbReference type="ARBA" id="ARBA00004567"/>
    </source>
</evidence>
<evidence type="ECO:0000256" key="6">
    <source>
        <dbReference type="ARBA" id="ARBA00022816"/>
    </source>
</evidence>
<keyword evidence="14" id="KW-1185">Reference proteome</keyword>
<dbReference type="GO" id="GO:0034198">
    <property type="term" value="P:cellular response to amino acid starvation"/>
    <property type="evidence" value="ECO:0007669"/>
    <property type="project" value="TreeGrafter"/>
</dbReference>
<dbReference type="Pfam" id="PF00400">
    <property type="entry name" value="WD40"/>
    <property type="match status" value="3"/>
</dbReference>
<evidence type="ECO:0000256" key="12">
    <source>
        <dbReference type="SAM" id="MobiDB-lite"/>
    </source>
</evidence>
<evidence type="ECO:0000256" key="8">
    <source>
        <dbReference type="ARBA" id="ARBA00023010"/>
    </source>
</evidence>
<comment type="similarity">
    <text evidence="2">Belongs to the WD repeat SEC13 family.</text>
</comment>
<dbReference type="PANTHER" id="PTHR11024:SF3">
    <property type="entry name" value="NUCLEOPORIN SEH1"/>
    <property type="match status" value="1"/>
</dbReference>
<evidence type="ECO:0000256" key="11">
    <source>
        <dbReference type="PROSITE-ProRule" id="PRU00221"/>
    </source>
</evidence>
<evidence type="ECO:0000256" key="9">
    <source>
        <dbReference type="ARBA" id="ARBA00023132"/>
    </source>
</evidence>
<dbReference type="GO" id="GO:0035859">
    <property type="term" value="C:Seh1-associated complex"/>
    <property type="evidence" value="ECO:0007669"/>
    <property type="project" value="TreeGrafter"/>
</dbReference>
<evidence type="ECO:0000256" key="4">
    <source>
        <dbReference type="ARBA" id="ARBA00022574"/>
    </source>
</evidence>
<protein>
    <submittedName>
        <fullName evidence="13">WD40 repeat-like protein</fullName>
    </submittedName>
</protein>
<dbReference type="GO" id="GO:1904263">
    <property type="term" value="P:positive regulation of TORC1 signaling"/>
    <property type="evidence" value="ECO:0007669"/>
    <property type="project" value="TreeGrafter"/>
</dbReference>
<dbReference type="GO" id="GO:0005198">
    <property type="term" value="F:structural molecule activity"/>
    <property type="evidence" value="ECO:0007669"/>
    <property type="project" value="InterPro"/>
</dbReference>
<dbReference type="STRING" id="1353952.A0A165E0I4"/>
<evidence type="ECO:0000256" key="5">
    <source>
        <dbReference type="ARBA" id="ARBA00022737"/>
    </source>
</evidence>
<evidence type="ECO:0000256" key="3">
    <source>
        <dbReference type="ARBA" id="ARBA00022448"/>
    </source>
</evidence>
<keyword evidence="6" id="KW-0509">mRNA transport</keyword>
<keyword evidence="5" id="KW-0677">Repeat</keyword>